<dbReference type="Proteomes" id="UP000258102">
    <property type="component" value="Chromosome 1"/>
</dbReference>
<sequence length="122" mass="13808">MQMSNSPCEICGYEHADSYAIYTMPIELCDVAQQEYDIWLCCDCIEMCEKRVSKIRSQKESPLSDEEFVLLSRAAICGCDEWLEKASLSIVDQEGYAVTKAQIDKVNKVLARLANLWGKNAN</sequence>
<organism evidence="1 2">
    <name type="scientific">Pseudoalteromonas piscicida</name>
    <dbReference type="NCBI Taxonomy" id="43662"/>
    <lineage>
        <taxon>Bacteria</taxon>
        <taxon>Pseudomonadati</taxon>
        <taxon>Pseudomonadota</taxon>
        <taxon>Gammaproteobacteria</taxon>
        <taxon>Alteromonadales</taxon>
        <taxon>Pseudoalteromonadaceae</taxon>
        <taxon>Pseudoalteromonas</taxon>
    </lineage>
</organism>
<evidence type="ECO:0000313" key="1">
    <source>
        <dbReference type="EMBL" id="AXR02252.1"/>
    </source>
</evidence>
<protein>
    <submittedName>
        <fullName evidence="1">Uncharacterized protein</fullName>
    </submittedName>
</protein>
<dbReference type="EMBL" id="CP031761">
    <property type="protein sequence ID" value="AXR02252.1"/>
    <property type="molecule type" value="Genomic_DNA"/>
</dbReference>
<reference evidence="1 2" key="1">
    <citation type="submission" date="2018-08" db="EMBL/GenBank/DDBJ databases">
        <title>Whole Genome Sequences of Two Pseudoalteromonas piscicida Strains, DE1-A and DE2-A, which Exhibit Strong Antibacterial Activity against Vibrio vulnificus.</title>
        <authorList>
            <person name="Richards G.P."/>
            <person name="Needleman D.S."/>
            <person name="Watson M.A."/>
            <person name="Polson S.W."/>
        </authorList>
    </citation>
    <scope>NUCLEOTIDE SEQUENCE [LARGE SCALE GENOMIC DNA]</scope>
    <source>
        <strain evidence="1 2">DE2-A</strain>
    </source>
</reference>
<dbReference type="KEGG" id="ppis:B1L02_08395"/>
<dbReference type="AlphaFoldDB" id="A0AAD0RGE7"/>
<gene>
    <name evidence="1" type="ORF">D0511_09375</name>
</gene>
<evidence type="ECO:0000313" key="2">
    <source>
        <dbReference type="Proteomes" id="UP000258102"/>
    </source>
</evidence>
<proteinExistence type="predicted"/>
<accession>A0AAD0RGE7</accession>
<name>A0AAD0RGE7_PSEO7</name>